<comment type="caution">
    <text evidence="4">The sequence shown here is derived from an EMBL/GenBank/DDBJ whole genome shotgun (WGS) entry which is preliminary data.</text>
</comment>
<reference evidence="4 5" key="1">
    <citation type="submission" date="2019-10" db="EMBL/GenBank/DDBJ databases">
        <title>Bifidobacterium from non-human primates.</title>
        <authorList>
            <person name="Modesto M."/>
        </authorList>
    </citation>
    <scope>NUCLEOTIDE SEQUENCE [LARGE SCALE GENOMIC DNA]</scope>
    <source>
        <strain evidence="4 5">TRE17</strain>
    </source>
</reference>
<feature type="compositionally biased region" description="Gly residues" evidence="3">
    <location>
        <begin position="125"/>
        <end position="136"/>
    </location>
</feature>
<evidence type="ECO:0000313" key="5">
    <source>
        <dbReference type="Proteomes" id="UP000469194"/>
    </source>
</evidence>
<evidence type="ECO:0000256" key="2">
    <source>
        <dbReference type="PROSITE-ProRule" id="PRU00252"/>
    </source>
</evidence>
<evidence type="ECO:0000313" key="4">
    <source>
        <dbReference type="EMBL" id="NEG88751.1"/>
    </source>
</evidence>
<dbReference type="RefSeq" id="WP_163229367.1">
    <property type="nucleotide sequence ID" value="NZ_WHZW01000003.1"/>
</dbReference>
<name>A0A6N9Z2N4_9BIFI</name>
<gene>
    <name evidence="4" type="ORF">GFD25_01750</name>
</gene>
<dbReference type="InterPro" id="IPR012340">
    <property type="entry name" value="NA-bd_OB-fold"/>
</dbReference>
<feature type="compositionally biased region" description="Low complexity" evidence="3">
    <location>
        <begin position="204"/>
        <end position="221"/>
    </location>
</feature>
<dbReference type="Gene3D" id="2.40.50.140">
    <property type="entry name" value="Nucleic acid-binding proteins"/>
    <property type="match status" value="1"/>
</dbReference>
<feature type="region of interest" description="Disordered" evidence="3">
    <location>
        <begin position="110"/>
        <end position="179"/>
    </location>
</feature>
<proteinExistence type="predicted"/>
<dbReference type="PROSITE" id="PS50935">
    <property type="entry name" value="SSB"/>
    <property type="match status" value="1"/>
</dbReference>
<accession>A0A6N9Z2N4</accession>
<dbReference type="AlphaFoldDB" id="A0A6N9Z2N4"/>
<organism evidence="4 5">
    <name type="scientific">Bifidobacterium aerophilum</name>
    <dbReference type="NCBI Taxonomy" id="1798155"/>
    <lineage>
        <taxon>Bacteria</taxon>
        <taxon>Bacillati</taxon>
        <taxon>Actinomycetota</taxon>
        <taxon>Actinomycetes</taxon>
        <taxon>Bifidobacteriales</taxon>
        <taxon>Bifidobacteriaceae</taxon>
        <taxon>Bifidobacterium</taxon>
    </lineage>
</organism>
<sequence length="262" mass="26059">MALQQGLITITGRVGSNPQGHGNGSPPTICTFRLGSTRGYYDVNRKWRSLPTTWITVKAYRALAANVHASVRTGDPIIVVGVLATEEWTAENGEKRSRIVVEASNVGHDLNYGMTRPDAGKRDGGGASSGGGGGQSAVGNSAAGNGAAGPGREPVRLLTNDPYQGSHAQANMPADSGAATGAGVSAGAVAAGGAVPGGDGGAVQAGTAVSASDSDGGASRESSAKRYADGFAQSVQGASGVSGEIIPPPDEPPAGEFEDDVF</sequence>
<dbReference type="EMBL" id="WHZW01000003">
    <property type="protein sequence ID" value="NEG88751.1"/>
    <property type="molecule type" value="Genomic_DNA"/>
</dbReference>
<evidence type="ECO:0000256" key="3">
    <source>
        <dbReference type="SAM" id="MobiDB-lite"/>
    </source>
</evidence>
<dbReference type="Pfam" id="PF00436">
    <property type="entry name" value="SSB"/>
    <property type="match status" value="1"/>
</dbReference>
<dbReference type="InterPro" id="IPR000424">
    <property type="entry name" value="Primosome_PriB/ssb"/>
</dbReference>
<evidence type="ECO:0000256" key="1">
    <source>
        <dbReference type="ARBA" id="ARBA00023125"/>
    </source>
</evidence>
<keyword evidence="1 2" id="KW-0238">DNA-binding</keyword>
<dbReference type="CDD" id="cd04496">
    <property type="entry name" value="SSB_OBF"/>
    <property type="match status" value="1"/>
</dbReference>
<feature type="region of interest" description="Disordered" evidence="3">
    <location>
        <begin position="201"/>
        <end position="262"/>
    </location>
</feature>
<dbReference type="SUPFAM" id="SSF50249">
    <property type="entry name" value="Nucleic acid-binding proteins"/>
    <property type="match status" value="1"/>
</dbReference>
<protein>
    <submittedName>
        <fullName evidence="4">Single-stranded DNA-binding protein</fullName>
    </submittedName>
</protein>
<keyword evidence="5" id="KW-1185">Reference proteome</keyword>
<dbReference type="GO" id="GO:0003697">
    <property type="term" value="F:single-stranded DNA binding"/>
    <property type="evidence" value="ECO:0007669"/>
    <property type="project" value="InterPro"/>
</dbReference>
<dbReference type="Proteomes" id="UP000469194">
    <property type="component" value="Unassembled WGS sequence"/>
</dbReference>